<dbReference type="Proteomes" id="UP000230233">
    <property type="component" value="Chromosome X"/>
</dbReference>
<dbReference type="AlphaFoldDB" id="A0A2G5T211"/>
<comment type="caution">
    <text evidence="1">The sequence shown here is derived from an EMBL/GenBank/DDBJ whole genome shotgun (WGS) entry which is preliminary data.</text>
</comment>
<proteinExistence type="predicted"/>
<evidence type="ECO:0000313" key="2">
    <source>
        <dbReference type="Proteomes" id="UP000230233"/>
    </source>
</evidence>
<keyword evidence="2" id="KW-1185">Reference proteome</keyword>
<name>A0A2G5T211_9PELO</name>
<organism evidence="1 2">
    <name type="scientific">Caenorhabditis nigoni</name>
    <dbReference type="NCBI Taxonomy" id="1611254"/>
    <lineage>
        <taxon>Eukaryota</taxon>
        <taxon>Metazoa</taxon>
        <taxon>Ecdysozoa</taxon>
        <taxon>Nematoda</taxon>
        <taxon>Chromadorea</taxon>
        <taxon>Rhabditida</taxon>
        <taxon>Rhabditina</taxon>
        <taxon>Rhabditomorpha</taxon>
        <taxon>Rhabditoidea</taxon>
        <taxon>Rhabditidae</taxon>
        <taxon>Peloderinae</taxon>
        <taxon>Caenorhabditis</taxon>
    </lineage>
</organism>
<reference evidence="2" key="1">
    <citation type="submission" date="2017-10" db="EMBL/GenBank/DDBJ databases">
        <title>Rapid genome shrinkage in a self-fertile nematode reveals novel sperm competition proteins.</title>
        <authorList>
            <person name="Yin D."/>
            <person name="Schwarz E.M."/>
            <person name="Thomas C.G."/>
            <person name="Felde R.L."/>
            <person name="Korf I.F."/>
            <person name="Cutter A.D."/>
            <person name="Schartner C.M."/>
            <person name="Ralston E.J."/>
            <person name="Meyer B.J."/>
            <person name="Haag E.S."/>
        </authorList>
    </citation>
    <scope>NUCLEOTIDE SEQUENCE [LARGE SCALE GENOMIC DNA]</scope>
    <source>
        <strain evidence="2">JU1422</strain>
    </source>
</reference>
<dbReference type="EMBL" id="PDUG01000006">
    <property type="protein sequence ID" value="PIC21307.1"/>
    <property type="molecule type" value="Genomic_DNA"/>
</dbReference>
<gene>
    <name evidence="1" type="primary">Cnig_chr_X.g26192</name>
    <name evidence="1" type="ORF">B9Z55_026192</name>
</gene>
<protein>
    <submittedName>
        <fullName evidence="1">Uncharacterized protein</fullName>
    </submittedName>
</protein>
<sequence length="118" mass="12958">MGAGTMIAGEQVNALLMAPPVPALKRFVAEKYPPPATFTGAPYLDPDTETVAEILEFAHRAEDLKENGYLPVPIFTMKTGTEEEIAQLKKQIDNTSMCIIRGLNKVIGFDFGNSPFWL</sequence>
<evidence type="ECO:0000313" key="1">
    <source>
        <dbReference type="EMBL" id="PIC21307.1"/>
    </source>
</evidence>
<accession>A0A2G5T211</accession>